<evidence type="ECO:0000259" key="8">
    <source>
        <dbReference type="Pfam" id="PF07660"/>
    </source>
</evidence>
<dbReference type="SUPFAM" id="SSF56935">
    <property type="entry name" value="Porins"/>
    <property type="match status" value="1"/>
</dbReference>
<dbReference type="InterPro" id="IPR023997">
    <property type="entry name" value="TonB-dep_OMP_SusC/RagA_CS"/>
</dbReference>
<dbReference type="InterPro" id="IPR008969">
    <property type="entry name" value="CarboxyPept-like_regulatory"/>
</dbReference>
<name>A0ABQ1M4N5_9SPHI</name>
<keyword evidence="3 7" id="KW-1134">Transmembrane beta strand</keyword>
<dbReference type="Pfam" id="PF13620">
    <property type="entry name" value="CarboxypepD_reg"/>
    <property type="match status" value="1"/>
</dbReference>
<keyword evidence="2 7" id="KW-0813">Transport</keyword>
<dbReference type="InterPro" id="IPR012910">
    <property type="entry name" value="Plug_dom"/>
</dbReference>
<organism evidence="10 11">
    <name type="scientific">Parapedobacter defluvii</name>
    <dbReference type="NCBI Taxonomy" id="2045106"/>
    <lineage>
        <taxon>Bacteria</taxon>
        <taxon>Pseudomonadati</taxon>
        <taxon>Bacteroidota</taxon>
        <taxon>Sphingobacteriia</taxon>
        <taxon>Sphingobacteriales</taxon>
        <taxon>Sphingobacteriaceae</taxon>
        <taxon>Parapedobacter</taxon>
    </lineage>
</organism>
<dbReference type="Gene3D" id="2.40.170.20">
    <property type="entry name" value="TonB-dependent receptor, beta-barrel domain"/>
    <property type="match status" value="1"/>
</dbReference>
<dbReference type="Pfam" id="PF07660">
    <property type="entry name" value="STN"/>
    <property type="match status" value="1"/>
</dbReference>
<reference evidence="11" key="1">
    <citation type="journal article" date="2019" name="Int. J. Syst. Evol. Microbiol.">
        <title>The Global Catalogue of Microorganisms (GCM) 10K type strain sequencing project: providing services to taxonomists for standard genome sequencing and annotation.</title>
        <authorList>
            <consortium name="The Broad Institute Genomics Platform"/>
            <consortium name="The Broad Institute Genome Sequencing Center for Infectious Disease"/>
            <person name="Wu L."/>
            <person name="Ma J."/>
        </authorList>
    </citation>
    <scope>NUCLEOTIDE SEQUENCE [LARGE SCALE GENOMIC DNA]</scope>
    <source>
        <strain evidence="11">CGMCC 1.15342</strain>
    </source>
</reference>
<protein>
    <submittedName>
        <fullName evidence="10">SusC/RagA family TonB-linked outer membrane protein</fullName>
    </submittedName>
</protein>
<comment type="caution">
    <text evidence="10">The sequence shown here is derived from an EMBL/GenBank/DDBJ whole genome shotgun (WGS) entry which is preliminary data.</text>
</comment>
<evidence type="ECO:0000256" key="4">
    <source>
        <dbReference type="ARBA" id="ARBA00022692"/>
    </source>
</evidence>
<dbReference type="NCBIfam" id="TIGR04056">
    <property type="entry name" value="OMP_RagA_SusC"/>
    <property type="match status" value="1"/>
</dbReference>
<dbReference type="Pfam" id="PF07715">
    <property type="entry name" value="Plug"/>
    <property type="match status" value="1"/>
</dbReference>
<dbReference type="Gene3D" id="2.60.40.1120">
    <property type="entry name" value="Carboxypeptidase-like, regulatory domain"/>
    <property type="match status" value="1"/>
</dbReference>
<dbReference type="InterPro" id="IPR023996">
    <property type="entry name" value="TonB-dep_OMP_SusC/RagA"/>
</dbReference>
<evidence type="ECO:0000256" key="1">
    <source>
        <dbReference type="ARBA" id="ARBA00004571"/>
    </source>
</evidence>
<dbReference type="Gene3D" id="2.170.130.10">
    <property type="entry name" value="TonB-dependent receptor, plug domain"/>
    <property type="match status" value="1"/>
</dbReference>
<dbReference type="InterPro" id="IPR037066">
    <property type="entry name" value="Plug_dom_sf"/>
</dbReference>
<evidence type="ECO:0000256" key="5">
    <source>
        <dbReference type="ARBA" id="ARBA00023136"/>
    </source>
</evidence>
<keyword evidence="6 7" id="KW-0998">Cell outer membrane</keyword>
<accession>A0ABQ1M4N5</accession>
<dbReference type="NCBIfam" id="TIGR04057">
    <property type="entry name" value="SusC_RagA_signa"/>
    <property type="match status" value="1"/>
</dbReference>
<evidence type="ECO:0000313" key="11">
    <source>
        <dbReference type="Proteomes" id="UP000597338"/>
    </source>
</evidence>
<evidence type="ECO:0000256" key="6">
    <source>
        <dbReference type="ARBA" id="ARBA00023237"/>
    </source>
</evidence>
<comment type="subcellular location">
    <subcellularLocation>
        <location evidence="1 7">Cell outer membrane</location>
        <topology evidence="1 7">Multi-pass membrane protein</topology>
    </subcellularLocation>
</comment>
<keyword evidence="11" id="KW-1185">Reference proteome</keyword>
<evidence type="ECO:0000256" key="7">
    <source>
        <dbReference type="PROSITE-ProRule" id="PRU01360"/>
    </source>
</evidence>
<dbReference type="InterPro" id="IPR011662">
    <property type="entry name" value="Secretin/TonB_short_N"/>
</dbReference>
<dbReference type="InterPro" id="IPR036942">
    <property type="entry name" value="Beta-barrel_TonB_sf"/>
</dbReference>
<proteinExistence type="inferred from homology"/>
<feature type="domain" description="TonB-dependent receptor plug" evidence="9">
    <location>
        <begin position="210"/>
        <end position="341"/>
    </location>
</feature>
<keyword evidence="5 7" id="KW-0472">Membrane</keyword>
<keyword evidence="4 7" id="KW-0812">Transmembrane</keyword>
<sequence>MAILQVGATSLAQPYITYNKKDATLAQVFKEIKRQTDFTVFYSAKKLNDDRKIDAQFNQTDLKEVLNKCLEGQPLTFTIDEKTIIIKEREKPIPQRIKEFFTDEEASVKPQQQITGSVTDSLGTPLEGASIVVLTADGKRTTVQTTTDRNGMFRLKNVPDGGQVQVSFIGYAAATVVVQANMGTIQLKKSESPLDEVQIIAYGTTSRRLNTGNVTSVRASEIEKQPINNPILALQGRVPGITIAQQTGFAGSGIKVRIQGQNSLAKGSEPLYVIDGVPFGSQMLPSVSSIQGTAGGQSVSPGYGVAGNPLNFINPNDIESIDVLKDADATAIYGSRAANGAILITTKKGGSGETKVDFNLQSGWGTVARKIDLLDTRQYLDMRYEAFENDGIDWRDPAFVANDLKVWDTTRYTDWQKELIGQTANYTNISALISGGTGNVQYLVGSTYHRETTVFPDDFSDQKASVHFNINTASTNQRFKMQFSGNYMLDDNRLPNEDITSHALYLPPVAPPLYTDDGELNWEPNAAGSSTWENPVSYLYRRFNNKTTNLIGNTVLSYEIIPGLNIKSSLGYTNLHSDQIRLSPLTALRPEDRPNGGRNAGYGNSNIRSWIAEPQITYKRTVWKGRLDVLIGSTFQQQNSTGQHLSGWYYNSDDAMLAIRNAGSVFSGPSFALLYRYNALFSRVNYNIADKYIVNITARRDGSSRFGGANQLQNFGAIGAAWIFSEEPIIDENLPIVSFGKLRGSYGITGNDQIGDYEFFNLYTSVFAPVPYQGVSSLATTGLPNPHLQWEQTRKMQLGIDLGLFEDQLLLNATYYDNRSSNQLISYRLPIITGFSNIAQNFPATIQNYGWELSLQSTNIDSRKFKWTSNINITVARNKLLRFPNIENSSYAGWLEIGQPTTINRAFHFMGVNPETGVYQFASSDGQPTSTPSDPSDKTVLFDTSPTLYGGLQNSIGYAGFDLDFLFQFVKQKGRNFRMGYGLPGINRNQPVEVLGRWQRPGDNATYQRFNSNYSIGDQYRLGEASDISYSDASYIRLKNVSLSWSLPEKWRVSDFVRNTKLYAQGQNLLTFTNFVGGDPEYPGSLGLPPLRIFTVGVKATL</sequence>
<evidence type="ECO:0000256" key="3">
    <source>
        <dbReference type="ARBA" id="ARBA00022452"/>
    </source>
</evidence>
<evidence type="ECO:0000313" key="10">
    <source>
        <dbReference type="EMBL" id="GGC33318.1"/>
    </source>
</evidence>
<dbReference type="Proteomes" id="UP000597338">
    <property type="component" value="Unassembled WGS sequence"/>
</dbReference>
<comment type="similarity">
    <text evidence="7">Belongs to the TonB-dependent receptor family.</text>
</comment>
<dbReference type="InterPro" id="IPR039426">
    <property type="entry name" value="TonB-dep_rcpt-like"/>
</dbReference>
<dbReference type="EMBL" id="BMIK01000009">
    <property type="protein sequence ID" value="GGC33318.1"/>
    <property type="molecule type" value="Genomic_DNA"/>
</dbReference>
<evidence type="ECO:0000256" key="2">
    <source>
        <dbReference type="ARBA" id="ARBA00022448"/>
    </source>
</evidence>
<feature type="domain" description="Secretin/TonB short N-terminal" evidence="8">
    <location>
        <begin position="38"/>
        <end position="87"/>
    </location>
</feature>
<dbReference type="PROSITE" id="PS52016">
    <property type="entry name" value="TONB_DEPENDENT_REC_3"/>
    <property type="match status" value="1"/>
</dbReference>
<evidence type="ECO:0000259" key="9">
    <source>
        <dbReference type="Pfam" id="PF07715"/>
    </source>
</evidence>
<dbReference type="Gene3D" id="3.55.50.30">
    <property type="match status" value="1"/>
</dbReference>
<dbReference type="SUPFAM" id="SSF49464">
    <property type="entry name" value="Carboxypeptidase regulatory domain-like"/>
    <property type="match status" value="1"/>
</dbReference>
<gene>
    <name evidence="10" type="ORF">GCM10011386_26770</name>
</gene>